<keyword evidence="3" id="KW-1185">Reference proteome</keyword>
<evidence type="ECO:0000313" key="2">
    <source>
        <dbReference type="EMBL" id="KAK4543150.1"/>
    </source>
</evidence>
<gene>
    <name evidence="2" type="ORF">LTR36_005928</name>
</gene>
<dbReference type="EMBL" id="JAVFHQ010000035">
    <property type="protein sequence ID" value="KAK4543150.1"/>
    <property type="molecule type" value="Genomic_DNA"/>
</dbReference>
<dbReference type="Proteomes" id="UP001324427">
    <property type="component" value="Unassembled WGS sequence"/>
</dbReference>
<feature type="compositionally biased region" description="Basic and acidic residues" evidence="1">
    <location>
        <begin position="91"/>
        <end position="102"/>
    </location>
</feature>
<comment type="caution">
    <text evidence="2">The sequence shown here is derived from an EMBL/GenBank/DDBJ whole genome shotgun (WGS) entry which is preliminary data.</text>
</comment>
<evidence type="ECO:0000313" key="3">
    <source>
        <dbReference type="Proteomes" id="UP001324427"/>
    </source>
</evidence>
<feature type="compositionally biased region" description="Polar residues" evidence="1">
    <location>
        <begin position="45"/>
        <end position="88"/>
    </location>
</feature>
<reference evidence="2 3" key="1">
    <citation type="submission" date="2021-11" db="EMBL/GenBank/DDBJ databases">
        <title>Black yeast isolated from Biological Soil Crust.</title>
        <authorList>
            <person name="Kurbessoian T."/>
        </authorList>
    </citation>
    <scope>NUCLEOTIDE SEQUENCE [LARGE SCALE GENOMIC DNA]</scope>
    <source>
        <strain evidence="2 3">CCFEE 5522</strain>
    </source>
</reference>
<feature type="region of interest" description="Disordered" evidence="1">
    <location>
        <begin position="1"/>
        <end position="118"/>
    </location>
</feature>
<proteinExistence type="predicted"/>
<accession>A0AAV9JDE4</accession>
<sequence length="228" mass="25696">MAWRPPGFRPVSGIPDSVLADTRVSDDEQLSPNQGRPVATRPAENVSNTSIQITPLSEDNSRPSNTQSTTNEQAAAVSQNDSVQSTAAAESRSRVQNDGAERPRKRRRAVETSHQRASRKNLERIPYIRAYLEHQTARERAEYLSNLAVDDEYMYTAWIFQYPEDIDLLGDRPASGDERREYMLADAREGVDASVEYGWQGSFGDWSWERPVVEPPEADIGPRDETEL</sequence>
<protein>
    <submittedName>
        <fullName evidence="2">Uncharacterized protein</fullName>
    </submittedName>
</protein>
<dbReference type="AlphaFoldDB" id="A0AAV9JDE4"/>
<organism evidence="2 3">
    <name type="scientific">Oleoguttula mirabilis</name>
    <dbReference type="NCBI Taxonomy" id="1507867"/>
    <lineage>
        <taxon>Eukaryota</taxon>
        <taxon>Fungi</taxon>
        <taxon>Dikarya</taxon>
        <taxon>Ascomycota</taxon>
        <taxon>Pezizomycotina</taxon>
        <taxon>Dothideomycetes</taxon>
        <taxon>Dothideomycetidae</taxon>
        <taxon>Mycosphaerellales</taxon>
        <taxon>Teratosphaeriaceae</taxon>
        <taxon>Oleoguttula</taxon>
    </lineage>
</organism>
<evidence type="ECO:0000256" key="1">
    <source>
        <dbReference type="SAM" id="MobiDB-lite"/>
    </source>
</evidence>
<name>A0AAV9JDE4_9PEZI</name>